<proteinExistence type="predicted"/>
<feature type="domain" description="DUF6817" evidence="1">
    <location>
        <begin position="90"/>
        <end position="174"/>
    </location>
</feature>
<sequence>MIGDILGRATSLRTAAASLDMPVLMIRAGLHSPLSDEDAYRFLKLVPHATIATIAGAGHLVARDKPLELAQAIGDFLLQDAVRDRRIGLFLTHSGADTLCHPGGTLARHLHRTAETLRNWGASLALIDAGRLHAAYGTDGFLAALADGTAREKIVAVVGREAETIIDCYCRCDRDRSYPTWHTDTPMLIDRSTGAHEPLSPEMRLALIELTVANELDVIEHDPEIAARFGAPLLRLFARWRPFLGDGARAAISRSG</sequence>
<reference evidence="2 3" key="1">
    <citation type="submission" date="2020-09" db="EMBL/GenBank/DDBJ databases">
        <title>Sphingomonas sp., a new species isolated from pork steak.</title>
        <authorList>
            <person name="Heidler von Heilborn D."/>
        </authorList>
    </citation>
    <scope>NUCLEOTIDE SEQUENCE [LARGE SCALE GENOMIC DNA]</scope>
    <source>
        <strain evidence="3">S8-3T</strain>
    </source>
</reference>
<dbReference type="InterPro" id="IPR049202">
    <property type="entry name" value="DUF6817"/>
</dbReference>
<gene>
    <name evidence="2" type="ORF">H3Z74_06635</name>
</gene>
<dbReference type="KEGG" id="spap:H3Z74_06635"/>
<dbReference type="Gene3D" id="3.40.50.1820">
    <property type="entry name" value="alpha/beta hydrolase"/>
    <property type="match status" value="1"/>
</dbReference>
<protein>
    <recommendedName>
        <fullName evidence="1">DUF6817 domain-containing protein</fullName>
    </recommendedName>
</protein>
<accession>A0A7H0LMF3</accession>
<organism evidence="2 3">
    <name type="scientific">Sphingomonas alpina</name>
    <dbReference type="NCBI Taxonomy" id="653931"/>
    <lineage>
        <taxon>Bacteria</taxon>
        <taxon>Pseudomonadati</taxon>
        <taxon>Pseudomonadota</taxon>
        <taxon>Alphaproteobacteria</taxon>
        <taxon>Sphingomonadales</taxon>
        <taxon>Sphingomonadaceae</taxon>
        <taxon>Sphingomonas</taxon>
    </lineage>
</organism>
<dbReference type="InterPro" id="IPR029058">
    <property type="entry name" value="AB_hydrolase_fold"/>
</dbReference>
<evidence type="ECO:0000313" key="3">
    <source>
        <dbReference type="Proteomes" id="UP000516148"/>
    </source>
</evidence>
<dbReference type="EMBL" id="CP061038">
    <property type="protein sequence ID" value="QNQ10856.1"/>
    <property type="molecule type" value="Genomic_DNA"/>
</dbReference>
<dbReference type="Pfam" id="PF20680">
    <property type="entry name" value="DUF6817"/>
    <property type="match status" value="1"/>
</dbReference>
<evidence type="ECO:0000313" key="2">
    <source>
        <dbReference type="EMBL" id="QNQ10856.1"/>
    </source>
</evidence>
<name>A0A7H0LMF3_9SPHN</name>
<dbReference type="SUPFAM" id="SSF53474">
    <property type="entry name" value="alpha/beta-Hydrolases"/>
    <property type="match status" value="1"/>
</dbReference>
<dbReference type="AlphaFoldDB" id="A0A7H0LMF3"/>
<dbReference type="Proteomes" id="UP000516148">
    <property type="component" value="Chromosome"/>
</dbReference>
<keyword evidence="3" id="KW-1185">Reference proteome</keyword>
<evidence type="ECO:0000259" key="1">
    <source>
        <dbReference type="Pfam" id="PF20680"/>
    </source>
</evidence>